<sequence>MTTIETLREKIDTLRAVEAERRFGNIIDPGTALEPIGGLPDGTTELFSLFTRLAGSYFYFKTPPQIRTPDAWQEHEPDESPLGDSLEIGYEILSVGGILPDDGPHDDERVGAPIRMSTDDGHVYYLDPEDYIFLYKNPDAGGVDVETFAPDPITFFDQFVLGEQYTRLVEVVLSADAVNRRHRKTGEYSDSWRRLLIAAGLSE</sequence>
<evidence type="ECO:0000313" key="1">
    <source>
        <dbReference type="EMBL" id="GIM97148.1"/>
    </source>
</evidence>
<dbReference type="Proteomes" id="UP000677082">
    <property type="component" value="Unassembled WGS sequence"/>
</dbReference>
<protein>
    <submittedName>
        <fullName evidence="1">Uncharacterized protein</fullName>
    </submittedName>
</protein>
<dbReference type="RefSeq" id="WP_213012799.1">
    <property type="nucleotide sequence ID" value="NZ_BOQN01000134.1"/>
</dbReference>
<evidence type="ECO:0000313" key="2">
    <source>
        <dbReference type="Proteomes" id="UP000677082"/>
    </source>
</evidence>
<accession>A0A919WBQ1</accession>
<comment type="caution">
    <text evidence="1">The sequence shown here is derived from an EMBL/GenBank/DDBJ whole genome shotgun (WGS) entry which is preliminary data.</text>
</comment>
<keyword evidence="2" id="KW-1185">Reference proteome</keyword>
<dbReference type="AlphaFoldDB" id="A0A919WBQ1"/>
<name>A0A919WBQ1_9ACTN</name>
<gene>
    <name evidence="1" type="ORF">Ato02nite_089410</name>
</gene>
<organism evidence="1 2">
    <name type="scientific">Paractinoplanes toevensis</name>
    <dbReference type="NCBI Taxonomy" id="571911"/>
    <lineage>
        <taxon>Bacteria</taxon>
        <taxon>Bacillati</taxon>
        <taxon>Actinomycetota</taxon>
        <taxon>Actinomycetes</taxon>
        <taxon>Micromonosporales</taxon>
        <taxon>Micromonosporaceae</taxon>
        <taxon>Paractinoplanes</taxon>
    </lineage>
</organism>
<proteinExistence type="predicted"/>
<reference evidence="1 2" key="1">
    <citation type="submission" date="2021-03" db="EMBL/GenBank/DDBJ databases">
        <title>Whole genome shotgun sequence of Actinoplanes toevensis NBRC 105298.</title>
        <authorList>
            <person name="Komaki H."/>
            <person name="Tamura T."/>
        </authorList>
    </citation>
    <scope>NUCLEOTIDE SEQUENCE [LARGE SCALE GENOMIC DNA]</scope>
    <source>
        <strain evidence="1 2">NBRC 105298</strain>
    </source>
</reference>
<dbReference type="EMBL" id="BOQN01000134">
    <property type="protein sequence ID" value="GIM97148.1"/>
    <property type="molecule type" value="Genomic_DNA"/>
</dbReference>